<evidence type="ECO:0000256" key="1">
    <source>
        <dbReference type="ARBA" id="ARBA00010365"/>
    </source>
</evidence>
<feature type="compositionally biased region" description="Polar residues" evidence="2">
    <location>
        <begin position="291"/>
        <end position="307"/>
    </location>
</feature>
<dbReference type="InterPro" id="IPR006757">
    <property type="entry name" value="OGF_rcpt"/>
</dbReference>
<dbReference type="InterPro" id="IPR039574">
    <property type="entry name" value="OGFr"/>
</dbReference>
<evidence type="ECO:0000259" key="3">
    <source>
        <dbReference type="Pfam" id="PF04664"/>
    </source>
</evidence>
<feature type="compositionally biased region" description="Polar residues" evidence="2">
    <location>
        <begin position="252"/>
        <end position="261"/>
    </location>
</feature>
<feature type="domain" description="Opioid growth factor receptor (OGFr) conserved" evidence="3">
    <location>
        <begin position="34"/>
        <end position="219"/>
    </location>
</feature>
<evidence type="ECO:0000313" key="5">
    <source>
        <dbReference type="Proteomes" id="UP000694408"/>
    </source>
</evidence>
<dbReference type="Proteomes" id="UP000694408">
    <property type="component" value="Unplaced"/>
</dbReference>
<evidence type="ECO:0000256" key="2">
    <source>
        <dbReference type="SAM" id="MobiDB-lite"/>
    </source>
</evidence>
<name>A0A8C5JSQ5_JUNHY</name>
<dbReference type="Pfam" id="PF04664">
    <property type="entry name" value="OGFr_N"/>
    <property type="match status" value="1"/>
</dbReference>
<comment type="similarity">
    <text evidence="1">Belongs to the opioid growth factor receptor family.</text>
</comment>
<evidence type="ECO:0000313" key="4">
    <source>
        <dbReference type="Ensembl" id="ENSJHYP00000023752.1"/>
    </source>
</evidence>
<organism evidence="4 5">
    <name type="scientific">Junco hyemalis</name>
    <name type="common">Dark-eyed junco</name>
    <dbReference type="NCBI Taxonomy" id="40217"/>
    <lineage>
        <taxon>Eukaryota</taxon>
        <taxon>Metazoa</taxon>
        <taxon>Chordata</taxon>
        <taxon>Craniata</taxon>
        <taxon>Vertebrata</taxon>
        <taxon>Euteleostomi</taxon>
        <taxon>Archelosauria</taxon>
        <taxon>Archosauria</taxon>
        <taxon>Dinosauria</taxon>
        <taxon>Saurischia</taxon>
        <taxon>Theropoda</taxon>
        <taxon>Coelurosauria</taxon>
        <taxon>Aves</taxon>
        <taxon>Neognathae</taxon>
        <taxon>Neoaves</taxon>
        <taxon>Telluraves</taxon>
        <taxon>Australaves</taxon>
        <taxon>Passeriformes</taxon>
        <taxon>Passerellidae</taxon>
        <taxon>Junco</taxon>
    </lineage>
</organism>
<feature type="region of interest" description="Disordered" evidence="2">
    <location>
        <begin position="209"/>
        <end position="266"/>
    </location>
</feature>
<proteinExistence type="inferred from homology"/>
<reference evidence="4" key="2">
    <citation type="submission" date="2025-09" db="UniProtKB">
        <authorList>
            <consortium name="Ensembl"/>
        </authorList>
    </citation>
    <scope>IDENTIFICATION</scope>
</reference>
<dbReference type="AlphaFoldDB" id="A0A8C5JSQ5"/>
<dbReference type="GO" id="GO:0140625">
    <property type="term" value="F:opioid growth factor receptor activity"/>
    <property type="evidence" value="ECO:0007669"/>
    <property type="project" value="InterPro"/>
</dbReference>
<dbReference type="PANTHER" id="PTHR14015:SF0">
    <property type="entry name" value="OPIOID GROWTH FACTOR RECEPTOR-LIKE PROTEIN 1"/>
    <property type="match status" value="1"/>
</dbReference>
<sequence>FYAARDLYKYRHQYPVRTFYGLKLSFHFSNYFYAGVYIEEVLNKWKGDYEKLEHNHTYIQWLFPLREQGLNFYAKELTTYEIEEFKKTKEAIRRFLLAYKMMLEFFGIKLIDKTGNVARAANWQERFQHLNESQHNYLRITRILKSLGELGYESFKSPLVKFILQEALVEDTIPNIKQSALEYFVYTIRDRRERRKLLRFAQQHYTPSEHFIWGPPRRQKSEGSKASKKPASPVSIPNSHISKHKKPKEPKNTSASGSSAGKITEERKVEFTKNGEENDQDEQEVNCDAVRQNNSEKNSDTDTSQLSKSEEINDNSDRKEDLHVSMCLGAGLRSLCSCCSNKILKDAKNKCNNPLRAVPLLGSAPQFPALKLQHSNVLGICITIVNISCNLV</sequence>
<feature type="region of interest" description="Disordered" evidence="2">
    <location>
        <begin position="290"/>
        <end position="319"/>
    </location>
</feature>
<accession>A0A8C5JSQ5</accession>
<dbReference type="GO" id="GO:0016020">
    <property type="term" value="C:membrane"/>
    <property type="evidence" value="ECO:0007669"/>
    <property type="project" value="InterPro"/>
</dbReference>
<keyword evidence="5" id="KW-1185">Reference proteome</keyword>
<dbReference type="PANTHER" id="PTHR14015">
    <property type="entry name" value="OPIOID GROWTH FACTOR RECEPTOR OGFR ZETA-TYPE OPIOID RECEPTOR"/>
    <property type="match status" value="1"/>
</dbReference>
<reference evidence="4" key="1">
    <citation type="submission" date="2025-08" db="UniProtKB">
        <authorList>
            <consortium name="Ensembl"/>
        </authorList>
    </citation>
    <scope>IDENTIFICATION</scope>
</reference>
<feature type="compositionally biased region" description="Basic and acidic residues" evidence="2">
    <location>
        <begin position="308"/>
        <end position="319"/>
    </location>
</feature>
<dbReference type="Ensembl" id="ENSJHYT00000028613.1">
    <property type="protein sequence ID" value="ENSJHYP00000023752.1"/>
    <property type="gene ID" value="ENSJHYG00000017788.1"/>
</dbReference>
<protein>
    <submittedName>
        <fullName evidence="4">Opioid growth factor receptor like 1</fullName>
    </submittedName>
</protein>